<protein>
    <submittedName>
        <fullName evidence="1">Uncharacterized protein</fullName>
    </submittedName>
</protein>
<gene>
    <name evidence="1" type="ORF">NM688_g7932</name>
</gene>
<organism evidence="1 2">
    <name type="scientific">Phlebia brevispora</name>
    <dbReference type="NCBI Taxonomy" id="194682"/>
    <lineage>
        <taxon>Eukaryota</taxon>
        <taxon>Fungi</taxon>
        <taxon>Dikarya</taxon>
        <taxon>Basidiomycota</taxon>
        <taxon>Agaricomycotina</taxon>
        <taxon>Agaricomycetes</taxon>
        <taxon>Polyporales</taxon>
        <taxon>Meruliaceae</taxon>
        <taxon>Phlebia</taxon>
    </lineage>
</organism>
<proteinExistence type="predicted"/>
<dbReference type="EMBL" id="JANHOG010001986">
    <property type="protein sequence ID" value="KAJ3528889.1"/>
    <property type="molecule type" value="Genomic_DNA"/>
</dbReference>
<comment type="caution">
    <text evidence="1">The sequence shown here is derived from an EMBL/GenBank/DDBJ whole genome shotgun (WGS) entry which is preliminary data.</text>
</comment>
<dbReference type="Proteomes" id="UP001148662">
    <property type="component" value="Unassembled WGS sequence"/>
</dbReference>
<reference evidence="1" key="1">
    <citation type="submission" date="2022-07" db="EMBL/GenBank/DDBJ databases">
        <title>Genome Sequence of Phlebia brevispora.</title>
        <authorList>
            <person name="Buettner E."/>
        </authorList>
    </citation>
    <scope>NUCLEOTIDE SEQUENCE</scope>
    <source>
        <strain evidence="1">MPL23</strain>
    </source>
</reference>
<name>A0ACC1RZG5_9APHY</name>
<evidence type="ECO:0000313" key="2">
    <source>
        <dbReference type="Proteomes" id="UP001148662"/>
    </source>
</evidence>
<accession>A0ACC1RZG5</accession>
<sequence length="436" mass="47951">MSANISKKRKRGSDDSDEVTLQVSAATQSQAGPLLASFPAIQPPKSTPFRVYLRKGKEAPEDTLLVGETDTVEFVSTDEAQTAAAGCSYLVGVYDKRTKTTTLRPAPLHILSRQVKALKRLKPIQVSTEERMKQRNLLGETFGTKKAKAAIRAQERNRVDIDAMQGVAGHLQERIEENTGSLPTQGISASATIEAVLTGYVLAEEAKAVADSSRLIPPYDEGATRADDVYKLHSIVPEAEFNALSISRLKSASNSRERISALPYSRSNWINQHINLLFSAPKPNKTLLKMLLYISAMFAFKNASRLVNDKPALQERLKDVPSIVVDGLLSRFTETSRDNKSTKITPQTETMLLSYMFALCLRVDDYATDTTLLAKDLSMAVTKVNPIFKSLGCKIESLSSNDLKQLGLPDSAADTKRAVLKVPLEFPKPRVRRAGR</sequence>
<keyword evidence="2" id="KW-1185">Reference proteome</keyword>
<evidence type="ECO:0000313" key="1">
    <source>
        <dbReference type="EMBL" id="KAJ3528889.1"/>
    </source>
</evidence>